<proteinExistence type="inferred from homology"/>
<dbReference type="InterPro" id="IPR057326">
    <property type="entry name" value="KR_dom"/>
</dbReference>
<name>A0A0Y0PBX1_9MICO</name>
<dbReference type="AlphaFoldDB" id="A0A0Y0PBX1"/>
<dbReference type="InterPro" id="IPR002347">
    <property type="entry name" value="SDR_fam"/>
</dbReference>
<organism evidence="4 5">
    <name type="scientific">Microterricola viridarii</name>
    <dbReference type="NCBI Taxonomy" id="412690"/>
    <lineage>
        <taxon>Bacteria</taxon>
        <taxon>Bacillati</taxon>
        <taxon>Actinomycetota</taxon>
        <taxon>Actinomycetes</taxon>
        <taxon>Micrococcales</taxon>
        <taxon>Microbacteriaceae</taxon>
        <taxon>Microterricola</taxon>
    </lineage>
</organism>
<dbReference type="Pfam" id="PF00106">
    <property type="entry name" value="adh_short"/>
    <property type="match status" value="1"/>
</dbReference>
<keyword evidence="5" id="KW-1185">Reference proteome</keyword>
<keyword evidence="2" id="KW-0560">Oxidoreductase</keyword>
<evidence type="ECO:0000313" key="5">
    <source>
        <dbReference type="Proteomes" id="UP000058305"/>
    </source>
</evidence>
<reference evidence="5" key="2">
    <citation type="submission" date="2016-01" db="EMBL/GenBank/DDBJ databases">
        <title>First complete genome sequence of a species in the genus Microterricola, an extremophilic cold active enzyme producing strain ERGS5:02 isolated from Sikkim Himalaya.</title>
        <authorList>
            <person name="Kumar R."/>
            <person name="Singh D."/>
            <person name="Swarnkar M.K."/>
        </authorList>
    </citation>
    <scope>NUCLEOTIDE SEQUENCE [LARGE SCALE GENOMIC DNA]</scope>
    <source>
        <strain evidence="5">ERGS5:02</strain>
    </source>
</reference>
<dbReference type="PANTHER" id="PTHR43477:SF1">
    <property type="entry name" value="DIHYDROANTICAPSIN 7-DEHYDROGENASE"/>
    <property type="match status" value="1"/>
</dbReference>
<dbReference type="RefSeq" id="WP_067231240.1">
    <property type="nucleotide sequence ID" value="NZ_CP014145.1"/>
</dbReference>
<dbReference type="OrthoDB" id="4773823at2"/>
<dbReference type="InterPro" id="IPR051122">
    <property type="entry name" value="SDR_DHRS6-like"/>
</dbReference>
<dbReference type="KEGG" id="mvd:AWU67_15715"/>
<dbReference type="GO" id="GO:0016491">
    <property type="term" value="F:oxidoreductase activity"/>
    <property type="evidence" value="ECO:0007669"/>
    <property type="project" value="UniProtKB-KW"/>
</dbReference>
<dbReference type="EMBL" id="CP014145">
    <property type="protein sequence ID" value="AMB60067.1"/>
    <property type="molecule type" value="Genomic_DNA"/>
</dbReference>
<dbReference type="PROSITE" id="PS00061">
    <property type="entry name" value="ADH_SHORT"/>
    <property type="match status" value="1"/>
</dbReference>
<sequence>MSTPESPRPSVPATPSSAAGRTVLIAGATSAAGHACAAALQSAGARVIAVGSNADRLAELAASVPGTITRVCDLGDLSAVEALAAEIRGQAAEHGHGGLDGLVHLVGGWRGGGGLAGQSDEDWRALEAAFGTLRNTTRAFNDDLLASDAGRLAIVSSTSVERPLAGGANYAAAKAAADAWTRAVAQGFAKATAPEPPTAAAVVFVVKSLAGLEPQLAADVVGLWSTPASALNGSRITLSPAPGHA</sequence>
<reference evidence="4 5" key="1">
    <citation type="journal article" date="2016" name="J. Biotechnol.">
        <title>First complete genome sequence of a species in the genus Microterricola, an extremophilic cold active enzyme producing bacterial strain ERGS5:02 isolated from Sikkim Himalaya.</title>
        <authorList>
            <person name="Himanshu"/>
            <person name="Swarnkar M.K."/>
            <person name="Singh D."/>
            <person name="Kumar R."/>
        </authorList>
    </citation>
    <scope>NUCLEOTIDE SEQUENCE [LARGE SCALE GENOMIC DNA]</scope>
    <source>
        <strain evidence="4 5">ERGS5:02</strain>
    </source>
</reference>
<dbReference type="Gene3D" id="3.40.50.720">
    <property type="entry name" value="NAD(P)-binding Rossmann-like Domain"/>
    <property type="match status" value="1"/>
</dbReference>
<evidence type="ECO:0000256" key="2">
    <source>
        <dbReference type="ARBA" id="ARBA00023002"/>
    </source>
</evidence>
<dbReference type="InterPro" id="IPR020904">
    <property type="entry name" value="Sc_DH/Rdtase_CS"/>
</dbReference>
<dbReference type="PANTHER" id="PTHR43477">
    <property type="entry name" value="DIHYDROANTICAPSIN 7-DEHYDROGENASE"/>
    <property type="match status" value="1"/>
</dbReference>
<dbReference type="Proteomes" id="UP000058305">
    <property type="component" value="Chromosome"/>
</dbReference>
<protein>
    <submittedName>
        <fullName evidence="4">Alcohol dehydrogenase</fullName>
    </submittedName>
</protein>
<comment type="similarity">
    <text evidence="1">Belongs to the short-chain dehydrogenases/reductases (SDR) family.</text>
</comment>
<dbReference type="SMART" id="SM00822">
    <property type="entry name" value="PKS_KR"/>
    <property type="match status" value="1"/>
</dbReference>
<gene>
    <name evidence="4" type="ORF">AWU67_15715</name>
</gene>
<dbReference type="SUPFAM" id="SSF51735">
    <property type="entry name" value="NAD(P)-binding Rossmann-fold domains"/>
    <property type="match status" value="1"/>
</dbReference>
<evidence type="ECO:0000313" key="4">
    <source>
        <dbReference type="EMBL" id="AMB60067.1"/>
    </source>
</evidence>
<feature type="domain" description="Ketoreductase" evidence="3">
    <location>
        <begin position="21"/>
        <end position="200"/>
    </location>
</feature>
<dbReference type="PRINTS" id="PR00081">
    <property type="entry name" value="GDHRDH"/>
</dbReference>
<evidence type="ECO:0000256" key="1">
    <source>
        <dbReference type="ARBA" id="ARBA00006484"/>
    </source>
</evidence>
<dbReference type="InterPro" id="IPR036291">
    <property type="entry name" value="NAD(P)-bd_dom_sf"/>
</dbReference>
<evidence type="ECO:0000259" key="3">
    <source>
        <dbReference type="SMART" id="SM00822"/>
    </source>
</evidence>
<accession>A0A0Y0PBX1</accession>